<protein>
    <recommendedName>
        <fullName evidence="13">ATP synthase subunit a</fullName>
    </recommendedName>
</protein>
<sequence length="221" mass="25651">MLNLFSIFDPYTSMLFSMNWLGLFLLYIMFPINLYFIPSILYFIYQFIFLKLFNEFKLLIKSLYSNMMFVSLLYFIFILNFFGLFPYIFTLTSHMVLTMTFSLLMWGSGIFFGWINHSKMMFCHLVPMGTPVALMSFMVIIESVSQLIRPLTLSIRLSANMIAGHLLLCLIGSLGPKFSILIILLVLLIQISLYTLELAVSLIQSYVFSVLCVLYSNEVEH</sequence>
<dbReference type="InterPro" id="IPR023011">
    <property type="entry name" value="ATP_synth_F0_asu_AS"/>
</dbReference>
<feature type="transmembrane region" description="Helical" evidence="14">
    <location>
        <begin position="122"/>
        <end position="141"/>
    </location>
</feature>
<proteinExistence type="inferred from homology"/>
<comment type="function">
    <text evidence="1">Mitochondrial membrane ATP synthase (F(1)F(0) ATP synthase or Complex V) produces ATP from ADP in the presence of a proton gradient across the membrane which is generated by electron transport complexes of the respiratory chain. F-type ATPases consist of two structural domains, F(1) - containing the extramembraneous catalytic core and F(0) - containing the membrane proton channel, linked together by a central stalk and a peripheral stalk. During catalysis, ATP synthesis in the catalytic domain of F(1) is coupled via a rotary mechanism of the central stalk subunits to proton translocation. Key component of the proton channel; it may play a direct role in the translocation of protons across the membrane.</text>
</comment>
<keyword evidence="6" id="KW-0138">CF(0)</keyword>
<keyword evidence="7 14" id="KW-0812">Transmembrane</keyword>
<keyword evidence="9 14" id="KW-1133">Transmembrane helix</keyword>
<comment type="subunit">
    <text evidence="4">F-type ATPases have 2 components, CF(1) - the catalytic core - and CF(0) - the membrane proton channel. CF(1) has five subunits: alpha(3), beta(3), gamma(1), delta(1), epsilon(1). CF(0) has three main subunits: a, b and c.</text>
</comment>
<keyword evidence="15" id="KW-0496">Mitochondrion</keyword>
<dbReference type="AlphaFoldDB" id="A0A1P8VH90"/>
<feature type="transmembrane region" description="Helical" evidence="14">
    <location>
        <begin position="20"/>
        <end position="45"/>
    </location>
</feature>
<evidence type="ECO:0000256" key="3">
    <source>
        <dbReference type="ARBA" id="ARBA00006810"/>
    </source>
</evidence>
<evidence type="ECO:0000256" key="8">
    <source>
        <dbReference type="ARBA" id="ARBA00022781"/>
    </source>
</evidence>
<evidence type="ECO:0000256" key="7">
    <source>
        <dbReference type="ARBA" id="ARBA00022692"/>
    </source>
</evidence>
<dbReference type="Pfam" id="PF00119">
    <property type="entry name" value="ATP-synt_A"/>
    <property type="match status" value="1"/>
</dbReference>
<evidence type="ECO:0000256" key="1">
    <source>
        <dbReference type="ARBA" id="ARBA00002070"/>
    </source>
</evidence>
<evidence type="ECO:0000256" key="14">
    <source>
        <dbReference type="SAM" id="Phobius"/>
    </source>
</evidence>
<organism evidence="15">
    <name type="scientific">Auplopus sp. SJW-2017</name>
    <dbReference type="NCBI Taxonomy" id="1940101"/>
    <lineage>
        <taxon>Eukaryota</taxon>
        <taxon>Metazoa</taxon>
        <taxon>Ecdysozoa</taxon>
        <taxon>Arthropoda</taxon>
        <taxon>Hexapoda</taxon>
        <taxon>Insecta</taxon>
        <taxon>Pterygota</taxon>
        <taxon>Neoptera</taxon>
        <taxon>Endopterygota</taxon>
        <taxon>Hymenoptera</taxon>
        <taxon>Apocrita</taxon>
        <taxon>Aculeata</taxon>
        <taxon>Pompiloidea</taxon>
        <taxon>Pompilidae</taxon>
        <taxon>Pepsinae</taxon>
        <taxon>Auplopus</taxon>
    </lineage>
</organism>
<name>A0A1P8VH90_9HYME</name>
<keyword evidence="10" id="KW-0406">Ion transport</keyword>
<dbReference type="CDD" id="cd00310">
    <property type="entry name" value="ATP-synt_Fo_a_6"/>
    <property type="match status" value="1"/>
</dbReference>
<dbReference type="PROSITE" id="PS00449">
    <property type="entry name" value="ATPASE_A"/>
    <property type="match status" value="1"/>
</dbReference>
<dbReference type="GO" id="GO:0045259">
    <property type="term" value="C:proton-transporting ATP synthase complex"/>
    <property type="evidence" value="ECO:0007669"/>
    <property type="project" value="UniProtKB-KW"/>
</dbReference>
<evidence type="ECO:0000313" key="15">
    <source>
        <dbReference type="EMBL" id="APZ75603.1"/>
    </source>
</evidence>
<keyword evidence="5" id="KW-0813">Transport</keyword>
<evidence type="ECO:0000256" key="5">
    <source>
        <dbReference type="ARBA" id="ARBA00022448"/>
    </source>
</evidence>
<evidence type="ECO:0000256" key="10">
    <source>
        <dbReference type="ARBA" id="ARBA00023065"/>
    </source>
</evidence>
<reference evidence="15" key="1">
    <citation type="journal article" date="2016" name="Int. J. Mol. Sci.">
        <title>Next-Generation Sequencing of Two Mitochondrial Genomes from Family Pompilidae (Hymenoptera: Vespoidea) Reveal Novel Patterns of Gene Arrangement.</title>
        <authorList>
            <person name="Chen P.Y."/>
            <person name="Zheng B.Y."/>
            <person name="Liu J.X."/>
            <person name="Wei S.J."/>
        </authorList>
    </citation>
    <scope>NUCLEOTIDE SEQUENCE</scope>
</reference>
<dbReference type="InterPro" id="IPR035908">
    <property type="entry name" value="F0_ATP_A_sf"/>
</dbReference>
<feature type="transmembrane region" description="Helical" evidence="14">
    <location>
        <begin position="95"/>
        <end position="115"/>
    </location>
</feature>
<dbReference type="Gene3D" id="1.20.120.220">
    <property type="entry name" value="ATP synthase, F0 complex, subunit A"/>
    <property type="match status" value="1"/>
</dbReference>
<dbReference type="PRINTS" id="PR00123">
    <property type="entry name" value="ATPASEA"/>
</dbReference>
<dbReference type="GO" id="GO:0046933">
    <property type="term" value="F:proton-transporting ATP synthase activity, rotational mechanism"/>
    <property type="evidence" value="ECO:0007669"/>
    <property type="project" value="TreeGrafter"/>
</dbReference>
<dbReference type="EMBL" id="KX584357">
    <property type="protein sequence ID" value="APZ75603.1"/>
    <property type="molecule type" value="Genomic_DNA"/>
</dbReference>
<feature type="transmembrane region" description="Helical" evidence="14">
    <location>
        <begin position="161"/>
        <end position="189"/>
    </location>
</feature>
<evidence type="ECO:0000256" key="13">
    <source>
        <dbReference type="RuleBase" id="RU004450"/>
    </source>
</evidence>
<evidence type="ECO:0000256" key="4">
    <source>
        <dbReference type="ARBA" id="ARBA00011648"/>
    </source>
</evidence>
<keyword evidence="11 14" id="KW-0472">Membrane</keyword>
<gene>
    <name evidence="15" type="primary">atp6</name>
</gene>
<dbReference type="PANTHER" id="PTHR11410:SF0">
    <property type="entry name" value="ATP SYNTHASE SUBUNIT A"/>
    <property type="match status" value="1"/>
</dbReference>
<feature type="transmembrane region" description="Helical" evidence="14">
    <location>
        <begin position="196"/>
        <end position="216"/>
    </location>
</feature>
<feature type="transmembrane region" description="Helical" evidence="14">
    <location>
        <begin position="66"/>
        <end position="89"/>
    </location>
</feature>
<dbReference type="NCBIfam" id="TIGR01131">
    <property type="entry name" value="ATP_synt_6_or_A"/>
    <property type="match status" value="1"/>
</dbReference>
<dbReference type="InterPro" id="IPR045083">
    <property type="entry name" value="ATP_synth_F0_asu_bact/mt"/>
</dbReference>
<evidence type="ECO:0000256" key="12">
    <source>
        <dbReference type="ARBA" id="ARBA00023310"/>
    </source>
</evidence>
<keyword evidence="8" id="KW-0375">Hydrogen ion transport</keyword>
<keyword evidence="12" id="KW-0066">ATP synthesis</keyword>
<dbReference type="PANTHER" id="PTHR11410">
    <property type="entry name" value="ATP SYNTHASE SUBUNIT A"/>
    <property type="match status" value="1"/>
</dbReference>
<dbReference type="GO" id="GO:0005743">
    <property type="term" value="C:mitochondrial inner membrane"/>
    <property type="evidence" value="ECO:0007669"/>
    <property type="project" value="UniProtKB-SubCell"/>
</dbReference>
<dbReference type="SUPFAM" id="SSF81336">
    <property type="entry name" value="F1F0 ATP synthase subunit A"/>
    <property type="match status" value="1"/>
</dbReference>
<evidence type="ECO:0000256" key="6">
    <source>
        <dbReference type="ARBA" id="ARBA00022547"/>
    </source>
</evidence>
<geneLocation type="mitochondrion" evidence="15"/>
<dbReference type="InterPro" id="IPR000568">
    <property type="entry name" value="ATP_synth_F0_asu"/>
</dbReference>
<accession>A0A1P8VH90</accession>
<evidence type="ECO:0000256" key="11">
    <source>
        <dbReference type="ARBA" id="ARBA00023136"/>
    </source>
</evidence>
<evidence type="ECO:0000256" key="9">
    <source>
        <dbReference type="ARBA" id="ARBA00022989"/>
    </source>
</evidence>
<comment type="similarity">
    <text evidence="3">Belongs to the ATPase A chain family.</text>
</comment>
<comment type="subcellular location">
    <subcellularLocation>
        <location evidence="2">Membrane</location>
        <topology evidence="2">Multi-pass membrane protein</topology>
    </subcellularLocation>
    <subcellularLocation>
        <location evidence="13">Mitochondrion inner membrane</location>
        <topology evidence="13">Multi-pass membrane protein</topology>
    </subcellularLocation>
</comment>
<evidence type="ECO:0000256" key="2">
    <source>
        <dbReference type="ARBA" id="ARBA00004141"/>
    </source>
</evidence>